<feature type="region of interest" description="Disordered" evidence="1">
    <location>
        <begin position="108"/>
        <end position="219"/>
    </location>
</feature>
<dbReference type="AlphaFoldDB" id="X0XAU0"/>
<dbReference type="EMBL" id="BARS01035747">
    <property type="protein sequence ID" value="GAG22061.1"/>
    <property type="molecule type" value="Genomic_DNA"/>
</dbReference>
<organism evidence="2">
    <name type="scientific">marine sediment metagenome</name>
    <dbReference type="NCBI Taxonomy" id="412755"/>
    <lineage>
        <taxon>unclassified sequences</taxon>
        <taxon>metagenomes</taxon>
        <taxon>ecological metagenomes</taxon>
    </lineage>
</organism>
<proteinExistence type="predicted"/>
<evidence type="ECO:0000313" key="2">
    <source>
        <dbReference type="EMBL" id="GAG22061.1"/>
    </source>
</evidence>
<dbReference type="PRINTS" id="PR01217">
    <property type="entry name" value="PRICHEXTENSN"/>
</dbReference>
<accession>X0XAU0</accession>
<protein>
    <submittedName>
        <fullName evidence="2">Uncharacterized protein</fullName>
    </submittedName>
</protein>
<comment type="caution">
    <text evidence="2">The sequence shown here is derived from an EMBL/GenBank/DDBJ whole genome shotgun (WGS) entry which is preliminary data.</text>
</comment>
<name>X0XAU0_9ZZZZ</name>
<evidence type="ECO:0000256" key="1">
    <source>
        <dbReference type="SAM" id="MobiDB-lite"/>
    </source>
</evidence>
<sequence length="219" mass="23379">MSEIKIFVDVSESTNNKVVICQENATKLGVINGASIEVLNPDNAKTTTAEVEISNMVLDFAGQVSKNIIDNLEFKGVELLLRPMSSTGLLTPEIKIPKVPSIKTVTQPTLTPLPIRPTQMKTKKPQPLPLPTQQPRSIQPPVSGHIPIPTKSPEPTPLPQTSPIPNLPPTPISKPTPPPQLSPTPVPPSPTPIPQTPPPQTTLPIPDKPSLPIAGQEIG</sequence>
<feature type="compositionally biased region" description="Pro residues" evidence="1">
    <location>
        <begin position="150"/>
        <end position="209"/>
    </location>
</feature>
<gene>
    <name evidence="2" type="ORF">S01H1_55043</name>
</gene>
<reference evidence="2" key="1">
    <citation type="journal article" date="2014" name="Front. Microbiol.">
        <title>High frequency of phylogenetically diverse reductive dehalogenase-homologous genes in deep subseafloor sedimentary metagenomes.</title>
        <authorList>
            <person name="Kawai M."/>
            <person name="Futagami T."/>
            <person name="Toyoda A."/>
            <person name="Takaki Y."/>
            <person name="Nishi S."/>
            <person name="Hori S."/>
            <person name="Arai W."/>
            <person name="Tsubouchi T."/>
            <person name="Morono Y."/>
            <person name="Uchiyama I."/>
            <person name="Ito T."/>
            <person name="Fujiyama A."/>
            <person name="Inagaki F."/>
            <person name="Takami H."/>
        </authorList>
    </citation>
    <scope>NUCLEOTIDE SEQUENCE</scope>
    <source>
        <strain evidence="2">Expedition CK06-06</strain>
    </source>
</reference>
<feature type="non-terminal residue" evidence="2">
    <location>
        <position position="219"/>
    </location>
</feature>